<dbReference type="GO" id="GO:0007165">
    <property type="term" value="P:signal transduction"/>
    <property type="evidence" value="ECO:0007669"/>
    <property type="project" value="UniProtKB-KW"/>
</dbReference>
<comment type="caution">
    <text evidence="11">The sequence shown here is derived from an EMBL/GenBank/DDBJ whole genome shotgun (WGS) entry which is preliminary data.</text>
</comment>
<dbReference type="EMBL" id="CAVLEF010000009">
    <property type="protein sequence ID" value="CAK1547769.1"/>
    <property type="molecule type" value="Genomic_DNA"/>
</dbReference>
<comment type="similarity">
    <text evidence="9">Belongs to the insect chemoreceptor superfamily. Heteromeric odorant receptor channel (TC 1.A.69) family.</text>
</comment>
<evidence type="ECO:0000256" key="8">
    <source>
        <dbReference type="ARBA" id="ARBA00023224"/>
    </source>
</evidence>
<evidence type="ECO:0000256" key="4">
    <source>
        <dbReference type="ARBA" id="ARBA00022725"/>
    </source>
</evidence>
<evidence type="ECO:0000256" key="3">
    <source>
        <dbReference type="ARBA" id="ARBA00022692"/>
    </source>
</evidence>
<feature type="transmembrane region" description="Helical" evidence="9">
    <location>
        <begin position="39"/>
        <end position="60"/>
    </location>
</feature>
<protein>
    <recommendedName>
        <fullName evidence="9">Odorant receptor</fullName>
    </recommendedName>
</protein>
<feature type="coiled-coil region" evidence="10">
    <location>
        <begin position="92"/>
        <end position="129"/>
    </location>
</feature>
<feature type="transmembrane region" description="Helical" evidence="9">
    <location>
        <begin position="197"/>
        <end position="218"/>
    </location>
</feature>
<comment type="subcellular location">
    <subcellularLocation>
        <location evidence="9">Cell membrane</location>
        <topology evidence="9">Multi-pass membrane protein</topology>
    </subcellularLocation>
    <subcellularLocation>
        <location evidence="1">Membrane</location>
        <topology evidence="1">Multi-pass membrane protein</topology>
    </subcellularLocation>
</comment>
<gene>
    <name evidence="11" type="ORF">LNINA_LOCUS7223</name>
</gene>
<accession>A0AAV1JF53</accession>
<dbReference type="GO" id="GO:0005886">
    <property type="term" value="C:plasma membrane"/>
    <property type="evidence" value="ECO:0007669"/>
    <property type="project" value="UniProtKB-SubCell"/>
</dbReference>
<dbReference type="GO" id="GO:0004984">
    <property type="term" value="F:olfactory receptor activity"/>
    <property type="evidence" value="ECO:0007669"/>
    <property type="project" value="InterPro"/>
</dbReference>
<evidence type="ECO:0000256" key="5">
    <source>
        <dbReference type="ARBA" id="ARBA00022989"/>
    </source>
</evidence>
<evidence type="ECO:0000256" key="9">
    <source>
        <dbReference type="RuleBase" id="RU351113"/>
    </source>
</evidence>
<dbReference type="PANTHER" id="PTHR21137">
    <property type="entry name" value="ODORANT RECEPTOR"/>
    <property type="match status" value="1"/>
</dbReference>
<dbReference type="InterPro" id="IPR004117">
    <property type="entry name" value="7tm6_olfct_rcpt"/>
</dbReference>
<feature type="transmembrane region" description="Helical" evidence="9">
    <location>
        <begin position="299"/>
        <end position="320"/>
    </location>
</feature>
<keyword evidence="5 9" id="KW-1133">Transmembrane helix</keyword>
<evidence type="ECO:0000256" key="10">
    <source>
        <dbReference type="SAM" id="Coils"/>
    </source>
</evidence>
<feature type="transmembrane region" description="Helical" evidence="9">
    <location>
        <begin position="363"/>
        <end position="387"/>
    </location>
</feature>
<keyword evidence="3 9" id="KW-0812">Transmembrane</keyword>
<evidence type="ECO:0000256" key="1">
    <source>
        <dbReference type="ARBA" id="ARBA00004141"/>
    </source>
</evidence>
<evidence type="ECO:0000256" key="6">
    <source>
        <dbReference type="ARBA" id="ARBA00023136"/>
    </source>
</evidence>
<keyword evidence="4 9" id="KW-0552">Olfaction</keyword>
<dbReference type="Proteomes" id="UP001497472">
    <property type="component" value="Unassembled WGS sequence"/>
</dbReference>
<sequence length="400" mass="46689">MADSYINRSLQKLSTVYMILGVSYDINDLTRREKLQRRCVYIINCLWLNTDVLGAIVWFFNGIENGTPFVELTYIAPCIAFSFLANTRSYALIHYEEQMSDLIRSLKRLEENTKSITQAEDRLKIYRKETKFLHRVIRVTKIQNVILILTFLISPLVFIVYKYFRTKKLDLILPFLIIYPFDSHDIKYWPFVYLHQFWSETIVCLEICFIDFLLYICCTFIRIQFRLIQCEFAKLDSLSNGEMFERDFTQLVKWHQELIRASNLLEQVYSKSTLYNFISSSILICLTGFNVTAIENKAFSNMFVIFLSSTLVQIFFLCFFGDLLMQSSSGVSDAIYASKWYHAPGAGKNLHIVQMRAQKPCKLTAFGFTDVNLGAFMSILSTAWSYFALLKTIYSSPRTN</sequence>
<keyword evidence="8 9" id="KW-0807">Transducer</keyword>
<evidence type="ECO:0000256" key="7">
    <source>
        <dbReference type="ARBA" id="ARBA00023170"/>
    </source>
</evidence>
<proteinExistence type="inferred from homology"/>
<reference evidence="11 12" key="1">
    <citation type="submission" date="2023-11" db="EMBL/GenBank/DDBJ databases">
        <authorList>
            <person name="Okamura Y."/>
        </authorList>
    </citation>
    <scope>NUCLEOTIDE SEQUENCE [LARGE SCALE GENOMIC DNA]</scope>
</reference>
<dbReference type="GO" id="GO:0005549">
    <property type="term" value="F:odorant binding"/>
    <property type="evidence" value="ECO:0007669"/>
    <property type="project" value="InterPro"/>
</dbReference>
<evidence type="ECO:0000256" key="2">
    <source>
        <dbReference type="ARBA" id="ARBA00022606"/>
    </source>
</evidence>
<keyword evidence="7 9" id="KW-0675">Receptor</keyword>
<organism evidence="11 12">
    <name type="scientific">Leptosia nina</name>
    <dbReference type="NCBI Taxonomy" id="320188"/>
    <lineage>
        <taxon>Eukaryota</taxon>
        <taxon>Metazoa</taxon>
        <taxon>Ecdysozoa</taxon>
        <taxon>Arthropoda</taxon>
        <taxon>Hexapoda</taxon>
        <taxon>Insecta</taxon>
        <taxon>Pterygota</taxon>
        <taxon>Neoptera</taxon>
        <taxon>Endopterygota</taxon>
        <taxon>Lepidoptera</taxon>
        <taxon>Glossata</taxon>
        <taxon>Ditrysia</taxon>
        <taxon>Papilionoidea</taxon>
        <taxon>Pieridae</taxon>
        <taxon>Pierinae</taxon>
        <taxon>Leptosia</taxon>
    </lineage>
</organism>
<dbReference type="AlphaFoldDB" id="A0AAV1JF53"/>
<feature type="transmembrane region" description="Helical" evidence="9">
    <location>
        <begin position="274"/>
        <end position="293"/>
    </location>
</feature>
<evidence type="ECO:0000313" key="11">
    <source>
        <dbReference type="EMBL" id="CAK1547769.1"/>
    </source>
</evidence>
<keyword evidence="6 9" id="KW-0472">Membrane</keyword>
<keyword evidence="10" id="KW-0175">Coiled coil</keyword>
<feature type="transmembrane region" description="Helical" evidence="9">
    <location>
        <begin position="72"/>
        <end position="93"/>
    </location>
</feature>
<evidence type="ECO:0000313" key="12">
    <source>
        <dbReference type="Proteomes" id="UP001497472"/>
    </source>
</evidence>
<dbReference type="Pfam" id="PF02949">
    <property type="entry name" value="7tm_6"/>
    <property type="match status" value="1"/>
</dbReference>
<dbReference type="PANTHER" id="PTHR21137:SF44">
    <property type="entry name" value="ODORANT RECEPTOR 13A-RELATED"/>
    <property type="match status" value="1"/>
</dbReference>
<feature type="transmembrane region" description="Helical" evidence="9">
    <location>
        <begin position="145"/>
        <end position="164"/>
    </location>
</feature>
<name>A0AAV1JF53_9NEOP</name>
<keyword evidence="12" id="KW-1185">Reference proteome</keyword>
<keyword evidence="2 9" id="KW-0716">Sensory transduction</keyword>